<accession>A0A3P7NQG5</accession>
<evidence type="ECO:0000313" key="1">
    <source>
        <dbReference type="EMBL" id="VDN45424.1"/>
    </source>
</evidence>
<dbReference type="EMBL" id="UYRU01116526">
    <property type="protein sequence ID" value="VDN45424.1"/>
    <property type="molecule type" value="Genomic_DNA"/>
</dbReference>
<proteinExistence type="predicted"/>
<keyword evidence="2" id="KW-1185">Reference proteome</keyword>
<sequence length="61" mass="6539">MAEFAEGRAKVLVATDVASRIVSDAAEHAACYSLGSCQPLRMPHVVSFCEIYALVILSKVI</sequence>
<reference evidence="1 2" key="1">
    <citation type="submission" date="2018-11" db="EMBL/GenBank/DDBJ databases">
        <authorList>
            <consortium name="Pathogen Informatics"/>
        </authorList>
    </citation>
    <scope>NUCLEOTIDE SEQUENCE [LARGE SCALE GENOMIC DNA]</scope>
</reference>
<gene>
    <name evidence="1" type="ORF">DILT_LOCUS19598</name>
</gene>
<protein>
    <submittedName>
        <fullName evidence="1">Uncharacterized protein</fullName>
    </submittedName>
</protein>
<organism evidence="1 2">
    <name type="scientific">Dibothriocephalus latus</name>
    <name type="common">Fish tapeworm</name>
    <name type="synonym">Diphyllobothrium latum</name>
    <dbReference type="NCBI Taxonomy" id="60516"/>
    <lineage>
        <taxon>Eukaryota</taxon>
        <taxon>Metazoa</taxon>
        <taxon>Spiralia</taxon>
        <taxon>Lophotrochozoa</taxon>
        <taxon>Platyhelminthes</taxon>
        <taxon>Cestoda</taxon>
        <taxon>Eucestoda</taxon>
        <taxon>Diphyllobothriidea</taxon>
        <taxon>Diphyllobothriidae</taxon>
        <taxon>Dibothriocephalus</taxon>
    </lineage>
</organism>
<dbReference type="Proteomes" id="UP000281553">
    <property type="component" value="Unassembled WGS sequence"/>
</dbReference>
<dbReference type="AlphaFoldDB" id="A0A3P7NQG5"/>
<evidence type="ECO:0000313" key="2">
    <source>
        <dbReference type="Proteomes" id="UP000281553"/>
    </source>
</evidence>
<name>A0A3P7NQG5_DIBLA</name>